<dbReference type="AlphaFoldDB" id="A0A1H3CQY9"/>
<dbReference type="EMBL" id="FNOV01000002">
    <property type="protein sequence ID" value="SDX56557.1"/>
    <property type="molecule type" value="Genomic_DNA"/>
</dbReference>
<keyword evidence="2" id="KW-1185">Reference proteome</keyword>
<protein>
    <submittedName>
        <fullName evidence="1">Uncharacterized protein</fullName>
    </submittedName>
</protein>
<dbReference type="RefSeq" id="WP_175470839.1">
    <property type="nucleotide sequence ID" value="NZ_FNOV01000002.1"/>
</dbReference>
<gene>
    <name evidence="1" type="ORF">SAMN04488069_10282</name>
</gene>
<reference evidence="2" key="1">
    <citation type="submission" date="2016-10" db="EMBL/GenBank/DDBJ databases">
        <authorList>
            <person name="Varghese N."/>
            <person name="Submissions S."/>
        </authorList>
    </citation>
    <scope>NUCLEOTIDE SEQUENCE [LARGE SCALE GENOMIC DNA]</scope>
    <source>
        <strain evidence="2">CGMCC 1.8975</strain>
    </source>
</reference>
<evidence type="ECO:0000313" key="2">
    <source>
        <dbReference type="Proteomes" id="UP000199249"/>
    </source>
</evidence>
<sequence length="45" mass="5181">MKKSTATFSSLLLLGSFGSYRFLAAQLRDLSLHFDLRDDEELHFC</sequence>
<dbReference type="STRING" id="651662.SAMN04488069_10282"/>
<proteinExistence type="predicted"/>
<accession>A0A1H3CQY9</accession>
<evidence type="ECO:0000313" key="1">
    <source>
        <dbReference type="EMBL" id="SDX56557.1"/>
    </source>
</evidence>
<dbReference type="Proteomes" id="UP000199249">
    <property type="component" value="Unassembled WGS sequence"/>
</dbReference>
<organism evidence="1 2">
    <name type="scientific">Hymenobacter psychrophilus</name>
    <dbReference type="NCBI Taxonomy" id="651662"/>
    <lineage>
        <taxon>Bacteria</taxon>
        <taxon>Pseudomonadati</taxon>
        <taxon>Bacteroidota</taxon>
        <taxon>Cytophagia</taxon>
        <taxon>Cytophagales</taxon>
        <taxon>Hymenobacteraceae</taxon>
        <taxon>Hymenobacter</taxon>
    </lineage>
</organism>
<name>A0A1H3CQY9_9BACT</name>